<proteinExistence type="inferred from homology"/>
<comment type="similarity">
    <text evidence="1">Belongs to the LDH2/MDH2 oxidoreductase family.</text>
</comment>
<keyword evidence="2" id="KW-0560">Oxidoreductase</keyword>
<gene>
    <name evidence="3" type="ORF">HCT14_00935</name>
</gene>
<reference evidence="3 4" key="1">
    <citation type="submission" date="2020-03" db="EMBL/GenBank/DDBJ databases">
        <title>Spirochaetal bacteria isolated from arthropods constitute a novel genus Entomospira genus novum within the order Spirochaetales.</title>
        <authorList>
            <person name="Grana-Miraglia L."/>
            <person name="Sikutova S."/>
            <person name="Fingerle V."/>
            <person name="Sing A."/>
            <person name="Castillo-Ramirez S."/>
            <person name="Margos G."/>
            <person name="Rudolf I."/>
        </authorList>
    </citation>
    <scope>NUCLEOTIDE SEQUENCE [LARGE SCALE GENOMIC DNA]</scope>
    <source>
        <strain evidence="3 4">BR193</strain>
    </source>
</reference>
<name>A0A968G7L7_9SPIO</name>
<dbReference type="GO" id="GO:0016491">
    <property type="term" value="F:oxidoreductase activity"/>
    <property type="evidence" value="ECO:0007669"/>
    <property type="project" value="UniProtKB-KW"/>
</dbReference>
<dbReference type="EMBL" id="JAATLJ010000001">
    <property type="protein sequence ID" value="NIZ40085.1"/>
    <property type="molecule type" value="Genomic_DNA"/>
</dbReference>
<dbReference type="Gene3D" id="3.30.1370.60">
    <property type="entry name" value="Hypothetical oxidoreductase yiak, domain 2"/>
    <property type="match status" value="1"/>
</dbReference>
<dbReference type="InterPro" id="IPR003767">
    <property type="entry name" value="Malate/L-lactate_DH-like"/>
</dbReference>
<dbReference type="AlphaFoldDB" id="A0A968G7L7"/>
<comment type="caution">
    <text evidence="3">The sequence shown here is derived from an EMBL/GenBank/DDBJ whole genome shotgun (WGS) entry which is preliminary data.</text>
</comment>
<protein>
    <submittedName>
        <fullName evidence="3">Ldh family oxidoreductase</fullName>
    </submittedName>
</protein>
<keyword evidence="4" id="KW-1185">Reference proteome</keyword>
<dbReference type="Pfam" id="PF02615">
    <property type="entry name" value="Ldh_2"/>
    <property type="match status" value="1"/>
</dbReference>
<evidence type="ECO:0000256" key="2">
    <source>
        <dbReference type="ARBA" id="ARBA00023002"/>
    </source>
</evidence>
<organism evidence="3 4">
    <name type="scientific">Entomospira entomophila</name>
    <dbReference type="NCBI Taxonomy" id="2719988"/>
    <lineage>
        <taxon>Bacteria</taxon>
        <taxon>Pseudomonadati</taxon>
        <taxon>Spirochaetota</taxon>
        <taxon>Spirochaetia</taxon>
        <taxon>Spirochaetales</taxon>
        <taxon>Spirochaetaceae</taxon>
        <taxon>Entomospira</taxon>
    </lineage>
</organism>
<dbReference type="InterPro" id="IPR043143">
    <property type="entry name" value="Mal/L-sulf/L-lact_DH-like_NADP"/>
</dbReference>
<evidence type="ECO:0000313" key="3">
    <source>
        <dbReference type="EMBL" id="NIZ40085.1"/>
    </source>
</evidence>
<dbReference type="InterPro" id="IPR036111">
    <property type="entry name" value="Mal/L-sulfo/L-lacto_DH-like_sf"/>
</dbReference>
<dbReference type="RefSeq" id="WP_167699694.1">
    <property type="nucleotide sequence ID" value="NZ_CP118174.1"/>
</dbReference>
<evidence type="ECO:0000256" key="1">
    <source>
        <dbReference type="ARBA" id="ARBA00006056"/>
    </source>
</evidence>
<evidence type="ECO:0000313" key="4">
    <source>
        <dbReference type="Proteomes" id="UP000711995"/>
    </source>
</evidence>
<dbReference type="Proteomes" id="UP000711995">
    <property type="component" value="Unassembled WGS sequence"/>
</dbReference>
<dbReference type="InterPro" id="IPR043144">
    <property type="entry name" value="Mal/L-sulf/L-lact_DH-like_ah"/>
</dbReference>
<sequence>MSETHSYVKIPYEKLLSLVESIFISEKLSPASAKAMADVLVMADAQGISSHGVARTQRYINDIKKGVTRPDTPYKVISSGSSFEVWDGNHGLGSVLSNEAMKKAITLAENTGVGMVTVRCSSHHGITSYYTHHALERDMIGIAMTNTAPLGIPTGGVEARFGTNPLAFAAPSTGKLPPFILDMATTNVTRGAVEIKLRNGDPIPDGWAIDKDGKTPTNAKQFLADLLDLQGGLLPLGGSSSGHKGYGLAMMVDILTSLLSGGDFGINVRDTTDTAACVNHFFLVIDIKQFRDIDAFKQDMDSYLTMMLDTKRADPLKPIYYAGQIPYEKLQTAKKEGVSILSSVYGELQQIAKDHNISF</sequence>
<dbReference type="SUPFAM" id="SSF89733">
    <property type="entry name" value="L-sulfolactate dehydrogenase-like"/>
    <property type="match status" value="1"/>
</dbReference>
<dbReference type="PANTHER" id="PTHR11091">
    <property type="entry name" value="OXIDOREDUCTASE-RELATED"/>
    <property type="match status" value="1"/>
</dbReference>
<accession>A0A968G7L7</accession>
<dbReference type="Gene3D" id="1.10.1530.10">
    <property type="match status" value="1"/>
</dbReference>
<dbReference type="PANTHER" id="PTHR11091:SF0">
    <property type="entry name" value="MALATE DEHYDROGENASE"/>
    <property type="match status" value="1"/>
</dbReference>